<proteinExistence type="inferred from homology"/>
<dbReference type="InterPro" id="IPR029055">
    <property type="entry name" value="Ntn_hydrolases_N"/>
</dbReference>
<dbReference type="UniPathway" id="UPA00204"/>
<dbReference type="Pfam" id="PF01019">
    <property type="entry name" value="G_glu_transpept"/>
    <property type="match status" value="1"/>
</dbReference>
<evidence type="ECO:0000256" key="6">
    <source>
        <dbReference type="RuleBase" id="RU368036"/>
    </source>
</evidence>
<feature type="active site" description="Nucleophile" evidence="4">
    <location>
        <position position="350"/>
    </location>
</feature>
<dbReference type="EC" id="2.3.2.2" evidence="6"/>
<accession>A0A1P8JRL1</accession>
<dbReference type="PANTHER" id="PTHR43881">
    <property type="entry name" value="GAMMA-GLUTAMYLTRANSPEPTIDASE (AFU_ORTHOLOGUE AFUA_4G13580)"/>
    <property type="match status" value="1"/>
</dbReference>
<evidence type="ECO:0000256" key="2">
    <source>
        <dbReference type="ARBA" id="ARBA00001089"/>
    </source>
</evidence>
<dbReference type="NCBIfam" id="TIGR00066">
    <property type="entry name" value="g_glut_trans"/>
    <property type="match status" value="1"/>
</dbReference>
<evidence type="ECO:0000256" key="5">
    <source>
        <dbReference type="PIRSR" id="PIRSR600101-2"/>
    </source>
</evidence>
<dbReference type="InterPro" id="IPR043137">
    <property type="entry name" value="GGT_ssub_C"/>
</dbReference>
<evidence type="ECO:0000256" key="4">
    <source>
        <dbReference type="PIRSR" id="PIRSR600101-1"/>
    </source>
</evidence>
<dbReference type="InterPro" id="IPR052896">
    <property type="entry name" value="GGT-like_enzyme"/>
</dbReference>
<keyword evidence="8" id="KW-0614">Plasmid</keyword>
<dbReference type="KEGG" id="rhy:RD110_03490"/>
<dbReference type="STRING" id="1842727.RD110_03490"/>
<dbReference type="GO" id="GO:0103068">
    <property type="term" value="F:leukotriene C4 gamma-glutamyl transferase activity"/>
    <property type="evidence" value="ECO:0007669"/>
    <property type="project" value="UniProtKB-EC"/>
</dbReference>
<geneLocation type="plasmid" evidence="9">
    <name>unnamed1 sequence</name>
</geneLocation>
<evidence type="ECO:0000313" key="9">
    <source>
        <dbReference type="Proteomes" id="UP000186609"/>
    </source>
</evidence>
<dbReference type="PRINTS" id="PR01210">
    <property type="entry name" value="GGTRANSPTASE"/>
</dbReference>
<comment type="catalytic activity">
    <reaction evidence="3 6">
        <text>an N-terminal (5-L-glutamyl)-[peptide] + an alpha-amino acid = 5-L-glutamyl amino acid + an N-terminal L-alpha-aminoacyl-[peptide]</text>
        <dbReference type="Rhea" id="RHEA:23904"/>
        <dbReference type="Rhea" id="RHEA-COMP:9780"/>
        <dbReference type="Rhea" id="RHEA-COMP:9795"/>
        <dbReference type="ChEBI" id="CHEBI:77644"/>
        <dbReference type="ChEBI" id="CHEBI:78597"/>
        <dbReference type="ChEBI" id="CHEBI:78599"/>
        <dbReference type="ChEBI" id="CHEBI:78608"/>
        <dbReference type="EC" id="2.3.2.2"/>
    </reaction>
</comment>
<keyword evidence="6" id="KW-0012">Acyltransferase</keyword>
<dbReference type="GO" id="GO:0006750">
    <property type="term" value="P:glutathione biosynthetic process"/>
    <property type="evidence" value="ECO:0007669"/>
    <property type="project" value="UniProtKB-KW"/>
</dbReference>
<dbReference type="InterPro" id="IPR000101">
    <property type="entry name" value="GGT_peptidase"/>
</dbReference>
<sequence>MRDFEAPSRSVAVGSRGMVATSNPQAALAGLDVLRSGGNAIDAAVAAAAMLAVVEPTQTGIGGDCFVMLRKRGQAPVALNGSGWAAKAASAEELRGRGMASIPVDSVHALTVPGAVRAWNRLVEDYGTRSLQELLEPAIGAAELGYLVTERLAHDWARQAAKMMATAEAKALFFPAGRAPALGERRSNPQLGKTLRAIAKSGADSFYEGWVAENIVTSLRKKGSLLSLDDFAEFKPEYVTPISASYRGYRLWECPPNGQGVVALQIAAMLEAFDLSAMGPLSAERFHLQAELSRIAYAQRNAFLCDPRFNAVDVNELLSDDTIERLTRGIDLDTKSDGWTPVALPEHKDTVYVSVADSDGTLVSFINSIYDDFGSGIVAPGTGVLMHNRGSGFVLEEGHPNELQGRKRPMHTIIPALVTKDADTVMSFGVTGGHFQPAGQLQVLSNIVDYGMSVQQAIDHARMFARGDVLELERTVPDAVWSGLRKRGHEPVAAPSPLGTCHAIWVDQGSGVYMGGSDGRRDGLAIGF</sequence>
<comment type="pathway">
    <text evidence="6">Sulfur metabolism; glutathione metabolism.</text>
</comment>
<protein>
    <recommendedName>
        <fullName evidence="6">Glutathione hydrolase proenzyme</fullName>
        <ecNumber evidence="6">2.3.2.2</ecNumber>
        <ecNumber evidence="6">3.4.19.13</ecNumber>
    </recommendedName>
    <component>
        <recommendedName>
            <fullName evidence="6">Glutathione hydrolase large chain</fullName>
        </recommendedName>
    </component>
    <component>
        <recommendedName>
            <fullName evidence="6">Glutathione hydrolase small chain</fullName>
        </recommendedName>
    </component>
</protein>
<comment type="subunit">
    <text evidence="6">This enzyme consists of two polypeptide chains, which are synthesized in precursor form from a single polypeptide.</text>
</comment>
<dbReference type="EC" id="3.4.19.13" evidence="6"/>
<evidence type="ECO:0000313" key="7">
    <source>
        <dbReference type="EMBL" id="APW36380.1"/>
    </source>
</evidence>
<dbReference type="Proteomes" id="UP000186609">
    <property type="component" value="Plasmid unnamed1"/>
</dbReference>
<keyword evidence="6" id="KW-0865">Zymogen</keyword>
<dbReference type="Gene3D" id="3.60.20.40">
    <property type="match status" value="1"/>
</dbReference>
<dbReference type="EMBL" id="CP019236">
    <property type="protein sequence ID" value="APW36380.1"/>
    <property type="molecule type" value="Genomic_DNA"/>
</dbReference>
<name>A0A1P8JRL1_9BURK</name>
<dbReference type="Gene3D" id="1.10.246.130">
    <property type="match status" value="1"/>
</dbReference>
<dbReference type="OrthoDB" id="5297205at2"/>
<keyword evidence="6" id="KW-0378">Hydrolase</keyword>
<dbReference type="RefSeq" id="WP_076196734.1">
    <property type="nucleotide sequence ID" value="NZ_CP019236.1"/>
</dbReference>
<dbReference type="InterPro" id="IPR043138">
    <property type="entry name" value="GGT_lsub"/>
</dbReference>
<keyword evidence="9" id="KW-1185">Reference proteome</keyword>
<dbReference type="SUPFAM" id="SSF56235">
    <property type="entry name" value="N-terminal nucleophile aminohydrolases (Ntn hydrolases)"/>
    <property type="match status" value="1"/>
</dbReference>
<dbReference type="PANTHER" id="PTHR43881:SF1">
    <property type="entry name" value="GAMMA-GLUTAMYLTRANSPEPTIDASE (AFU_ORTHOLOGUE AFUA_4G13580)"/>
    <property type="match status" value="1"/>
</dbReference>
<dbReference type="KEGG" id="rhy:RD110_26820"/>
<dbReference type="GO" id="GO:0006751">
    <property type="term" value="P:glutathione catabolic process"/>
    <property type="evidence" value="ECO:0007669"/>
    <property type="project" value="UniProtKB-UniRule"/>
</dbReference>
<comment type="catalytic activity">
    <reaction evidence="2 6">
        <text>glutathione + H2O = L-cysteinylglycine + L-glutamate</text>
        <dbReference type="Rhea" id="RHEA:28807"/>
        <dbReference type="ChEBI" id="CHEBI:15377"/>
        <dbReference type="ChEBI" id="CHEBI:29985"/>
        <dbReference type="ChEBI" id="CHEBI:57925"/>
        <dbReference type="ChEBI" id="CHEBI:61694"/>
        <dbReference type="EC" id="3.4.19.13"/>
    </reaction>
</comment>
<gene>
    <name evidence="7" type="ORF">RD110_03490</name>
    <name evidence="8" type="ORF">RD110_26820</name>
</gene>
<evidence type="ECO:0000256" key="1">
    <source>
        <dbReference type="ARBA" id="ARBA00001049"/>
    </source>
</evidence>
<comment type="similarity">
    <text evidence="6">Belongs to the gamma-glutamyltransferase family.</text>
</comment>
<evidence type="ECO:0000256" key="3">
    <source>
        <dbReference type="ARBA" id="ARBA00047417"/>
    </source>
</evidence>
<comment type="PTM">
    <text evidence="6">Cleaved by autocatalysis into a large and a small subunit.</text>
</comment>
<keyword evidence="6" id="KW-0317">Glutathione biosynthesis</keyword>
<keyword evidence="6 7" id="KW-0808">Transferase</keyword>
<dbReference type="GO" id="GO:0036374">
    <property type="term" value="F:glutathione hydrolase activity"/>
    <property type="evidence" value="ECO:0007669"/>
    <property type="project" value="UniProtKB-UniRule"/>
</dbReference>
<geneLocation type="plasmid" evidence="8">
    <name>unnamed1</name>
</geneLocation>
<feature type="binding site" evidence="5">
    <location>
        <position position="433"/>
    </location>
    <ligand>
        <name>L-glutamate</name>
        <dbReference type="ChEBI" id="CHEBI:29985"/>
    </ligand>
</feature>
<reference evidence="7 9" key="2">
    <citation type="submission" date="2017-01" db="EMBL/GenBank/DDBJ databases">
        <authorList>
            <person name="Mah S.A."/>
            <person name="Swanson W.J."/>
            <person name="Moy G.W."/>
            <person name="Vacquier V.D."/>
        </authorList>
    </citation>
    <scope>NUCLEOTIDE SEQUENCE [LARGE SCALE GENOMIC DNA]</scope>
    <source>
        <strain evidence="7 9">DCY110</strain>
        <plasmid evidence="8">unnamed1</plasmid>
    </source>
</reference>
<organism evidence="7 9">
    <name type="scientific">Rhodoferax koreensis</name>
    <dbReference type="NCBI Taxonomy" id="1842727"/>
    <lineage>
        <taxon>Bacteria</taxon>
        <taxon>Pseudomonadati</taxon>
        <taxon>Pseudomonadota</taxon>
        <taxon>Betaproteobacteria</taxon>
        <taxon>Burkholderiales</taxon>
        <taxon>Comamonadaceae</taxon>
        <taxon>Rhodoferax</taxon>
    </lineage>
</organism>
<dbReference type="AlphaFoldDB" id="A0A1P8JRL1"/>
<evidence type="ECO:0000313" key="8">
    <source>
        <dbReference type="EMBL" id="APW41000.1"/>
    </source>
</evidence>
<dbReference type="EMBL" id="CP019237">
    <property type="protein sequence ID" value="APW41000.1"/>
    <property type="molecule type" value="Genomic_DNA"/>
</dbReference>
<dbReference type="Proteomes" id="UP000186609">
    <property type="component" value="Chromosome"/>
</dbReference>
<comment type="catalytic activity">
    <reaction evidence="1 6">
        <text>an S-substituted glutathione + H2O = an S-substituted L-cysteinylglycine + L-glutamate</text>
        <dbReference type="Rhea" id="RHEA:59468"/>
        <dbReference type="ChEBI" id="CHEBI:15377"/>
        <dbReference type="ChEBI" id="CHEBI:29985"/>
        <dbReference type="ChEBI" id="CHEBI:90779"/>
        <dbReference type="ChEBI" id="CHEBI:143103"/>
        <dbReference type="EC" id="3.4.19.13"/>
    </reaction>
</comment>
<reference evidence="9" key="1">
    <citation type="submission" date="2017-01" db="EMBL/GenBank/DDBJ databases">
        <authorList>
            <person name="Kim Y.J."/>
            <person name="Farh M.E.-A."/>
            <person name="Yang D.-C."/>
        </authorList>
    </citation>
    <scope>NUCLEOTIDE SEQUENCE [LARGE SCALE GENOMIC DNA]</scope>
    <source>
        <strain evidence="9">DCY110</strain>
        <plasmid evidence="9">unnamed1 sequence</plasmid>
    </source>
</reference>